<dbReference type="RefSeq" id="WP_131998969.1">
    <property type="nucleotide sequence ID" value="NZ_SLWQ01000007.1"/>
</dbReference>
<keyword evidence="1" id="KW-1133">Transmembrane helix</keyword>
<dbReference type="EMBL" id="SLWQ01000007">
    <property type="protein sequence ID" value="TCO38816.1"/>
    <property type="molecule type" value="Genomic_DNA"/>
</dbReference>
<dbReference type="Proteomes" id="UP000294862">
    <property type="component" value="Unassembled WGS sequence"/>
</dbReference>
<feature type="transmembrane region" description="Helical" evidence="1">
    <location>
        <begin position="89"/>
        <end position="121"/>
    </location>
</feature>
<feature type="transmembrane region" description="Helical" evidence="1">
    <location>
        <begin position="390"/>
        <end position="411"/>
    </location>
</feature>
<feature type="domain" description="DUF4010" evidence="3">
    <location>
        <begin position="176"/>
        <end position="386"/>
    </location>
</feature>
<keyword evidence="5" id="KW-1185">Reference proteome</keyword>
<comment type="caution">
    <text evidence="4">The sequence shown here is derived from an EMBL/GenBank/DDBJ whole genome shotgun (WGS) entry which is preliminary data.</text>
</comment>
<gene>
    <name evidence="4" type="ORF">EV148_107104</name>
</gene>
<feature type="transmembrane region" description="Helical" evidence="1">
    <location>
        <begin position="258"/>
        <end position="283"/>
    </location>
</feature>
<feature type="transmembrane region" description="Helical" evidence="1">
    <location>
        <begin position="198"/>
        <end position="218"/>
    </location>
</feature>
<evidence type="ECO:0000313" key="5">
    <source>
        <dbReference type="Proteomes" id="UP000294862"/>
    </source>
</evidence>
<sequence length="413" mass="41426">MPATALLYGFLAALGGGLLVGIERERSKGTGAERDAIGARTCVLAALCGTVCALLGDAALVLGGLAIAGFAGLAYRQSRSRDPGLTSEIALLVVYLLGALAATRAQLAAGLYVLVAIVLASKPWLHRFTRQSLGDAELDDLLLLAASALIVLPLLPDRAIDPFGVLNPRTLWLLVVLVMAINAAGYVALRLLGARRGLLLAGFLGGFVSSTATIGSMGQRATATPQARDAAIAAALLSNVPTVVQIGIILAATSPPLLLALAPALAAAGAIAAAFAAVFVARARAVVEDTPATTRSRPFDLRHALLFAAIVAAALLLAAALHAWIGERGALIAAAATGLADVHAATVSLGELAATATLPMAQAALGLVLAFVANSLVKAIAAFAAGGLPFARPLAGGVLAIDAALLLAWALSA</sequence>
<protein>
    <submittedName>
        <fullName evidence="4">Uncharacterized membrane protein (DUF4010 family)</fullName>
    </submittedName>
</protein>
<dbReference type="OrthoDB" id="5950439at2"/>
<feature type="transmembrane region" description="Helical" evidence="1">
    <location>
        <begin position="141"/>
        <end position="159"/>
    </location>
</feature>
<reference evidence="4 5" key="1">
    <citation type="journal article" date="2015" name="Stand. Genomic Sci.">
        <title>Genomic Encyclopedia of Bacterial and Archaeal Type Strains, Phase III: the genomes of soil and plant-associated and newly described type strains.</title>
        <authorList>
            <person name="Whitman W.B."/>
            <person name="Woyke T."/>
            <person name="Klenk H.P."/>
            <person name="Zhou Y."/>
            <person name="Lilburn T.G."/>
            <person name="Beck B.J."/>
            <person name="De Vos P."/>
            <person name="Vandamme P."/>
            <person name="Eisen J.A."/>
            <person name="Garrity G."/>
            <person name="Hugenholtz P."/>
            <person name="Kyrpides N.C."/>
        </authorList>
    </citation>
    <scope>NUCLEOTIDE SEQUENCE [LARGE SCALE GENOMIC DNA]</scope>
    <source>
        <strain evidence="4 5">A3</strain>
    </source>
</reference>
<dbReference type="PANTHER" id="PTHR39084:SF1">
    <property type="entry name" value="DUF4010 DOMAIN-CONTAINING PROTEIN"/>
    <property type="match status" value="1"/>
</dbReference>
<feature type="transmembrane region" description="Helical" evidence="1">
    <location>
        <begin position="171"/>
        <end position="192"/>
    </location>
</feature>
<feature type="domain" description="MgtC/SapB/SrpB/YhiD N-terminal" evidence="2">
    <location>
        <begin position="11"/>
        <end position="127"/>
    </location>
</feature>
<name>A0A4R2I4U0_9GAMM</name>
<feature type="transmembrane region" description="Helical" evidence="1">
    <location>
        <begin position="43"/>
        <end position="68"/>
    </location>
</feature>
<evidence type="ECO:0000313" key="4">
    <source>
        <dbReference type="EMBL" id="TCO38816.1"/>
    </source>
</evidence>
<dbReference type="Pfam" id="PF13194">
    <property type="entry name" value="DUF4010"/>
    <property type="match status" value="1"/>
</dbReference>
<evidence type="ECO:0000256" key="1">
    <source>
        <dbReference type="SAM" id="Phobius"/>
    </source>
</evidence>
<organism evidence="4 5">
    <name type="scientific">Dokdonella fugitiva</name>
    <dbReference type="NCBI Taxonomy" id="328517"/>
    <lineage>
        <taxon>Bacteria</taxon>
        <taxon>Pseudomonadati</taxon>
        <taxon>Pseudomonadota</taxon>
        <taxon>Gammaproteobacteria</taxon>
        <taxon>Lysobacterales</taxon>
        <taxon>Rhodanobacteraceae</taxon>
        <taxon>Dokdonella</taxon>
    </lineage>
</organism>
<evidence type="ECO:0000259" key="3">
    <source>
        <dbReference type="Pfam" id="PF13194"/>
    </source>
</evidence>
<proteinExistence type="predicted"/>
<accession>A0A4R2I4U0</accession>
<dbReference type="InterPro" id="IPR049177">
    <property type="entry name" value="MgtC_SapB_SrpB_YhiD_N"/>
</dbReference>
<dbReference type="InterPro" id="IPR025105">
    <property type="entry name" value="DUF4010"/>
</dbReference>
<dbReference type="PANTHER" id="PTHR39084">
    <property type="entry name" value="MEMBRANE PROTEIN-RELATED"/>
    <property type="match status" value="1"/>
</dbReference>
<keyword evidence="1" id="KW-0812">Transmembrane</keyword>
<dbReference type="Pfam" id="PF02308">
    <property type="entry name" value="MgtC"/>
    <property type="match status" value="1"/>
</dbReference>
<dbReference type="AlphaFoldDB" id="A0A4R2I4U0"/>
<keyword evidence="1" id="KW-0472">Membrane</keyword>
<feature type="transmembrane region" description="Helical" evidence="1">
    <location>
        <begin position="304"/>
        <end position="325"/>
    </location>
</feature>
<evidence type="ECO:0000259" key="2">
    <source>
        <dbReference type="Pfam" id="PF02308"/>
    </source>
</evidence>
<feature type="transmembrane region" description="Helical" evidence="1">
    <location>
        <begin position="230"/>
        <end position="252"/>
    </location>
</feature>
<feature type="transmembrane region" description="Helical" evidence="1">
    <location>
        <begin position="364"/>
        <end position="384"/>
    </location>
</feature>